<evidence type="ECO:0000313" key="1">
    <source>
        <dbReference type="EMBL" id="CAI8614182.1"/>
    </source>
</evidence>
<proteinExistence type="predicted"/>
<keyword evidence="2" id="KW-1185">Reference proteome</keyword>
<name>A0AAV1AVE5_VICFA</name>
<reference evidence="1 2" key="1">
    <citation type="submission" date="2023-01" db="EMBL/GenBank/DDBJ databases">
        <authorList>
            <person name="Kreplak J."/>
        </authorList>
    </citation>
    <scope>NUCLEOTIDE SEQUENCE [LARGE SCALE GENOMIC DNA]</scope>
</reference>
<protein>
    <submittedName>
        <fullName evidence="1">Uncharacterized protein</fullName>
    </submittedName>
</protein>
<dbReference type="Proteomes" id="UP001157006">
    <property type="component" value="Chromosome 5"/>
</dbReference>
<organism evidence="1 2">
    <name type="scientific">Vicia faba</name>
    <name type="common">Broad bean</name>
    <name type="synonym">Faba vulgaris</name>
    <dbReference type="NCBI Taxonomy" id="3906"/>
    <lineage>
        <taxon>Eukaryota</taxon>
        <taxon>Viridiplantae</taxon>
        <taxon>Streptophyta</taxon>
        <taxon>Embryophyta</taxon>
        <taxon>Tracheophyta</taxon>
        <taxon>Spermatophyta</taxon>
        <taxon>Magnoliopsida</taxon>
        <taxon>eudicotyledons</taxon>
        <taxon>Gunneridae</taxon>
        <taxon>Pentapetalae</taxon>
        <taxon>rosids</taxon>
        <taxon>fabids</taxon>
        <taxon>Fabales</taxon>
        <taxon>Fabaceae</taxon>
        <taxon>Papilionoideae</taxon>
        <taxon>50 kb inversion clade</taxon>
        <taxon>NPAAA clade</taxon>
        <taxon>Hologalegina</taxon>
        <taxon>IRL clade</taxon>
        <taxon>Fabeae</taxon>
        <taxon>Vicia</taxon>
    </lineage>
</organism>
<sequence length="103" mass="11062">MVGPTLVGEDGDSISPFFNHITCVFIDNMNQLSQLRKALASANDQGLTIGLSVPVPGHLPLLLLLFRRLEFLLVISPEVVKTTVPVLVPKMGQPTTVAAELSI</sequence>
<dbReference type="AlphaFoldDB" id="A0AAV1AVE5"/>
<accession>A0AAV1AVE5</accession>
<dbReference type="EMBL" id="OX451740">
    <property type="protein sequence ID" value="CAI8614182.1"/>
    <property type="molecule type" value="Genomic_DNA"/>
</dbReference>
<gene>
    <name evidence="1" type="ORF">VFH_V117680</name>
</gene>
<evidence type="ECO:0000313" key="2">
    <source>
        <dbReference type="Proteomes" id="UP001157006"/>
    </source>
</evidence>